<dbReference type="PANTHER" id="PTHR11070:SF2">
    <property type="entry name" value="ATP-DEPENDENT DNA HELICASE SRS2"/>
    <property type="match status" value="1"/>
</dbReference>
<evidence type="ECO:0000256" key="13">
    <source>
        <dbReference type="ARBA" id="ARBA00034923"/>
    </source>
</evidence>
<reference evidence="18" key="2">
    <citation type="submission" date="2023-07" db="EMBL/GenBank/DDBJ databases">
        <authorList>
            <person name="Shen H."/>
        </authorList>
    </citation>
    <scope>NUCLEOTIDE SEQUENCE</scope>
    <source>
        <strain evidence="18">TNR-22</strain>
    </source>
</reference>
<evidence type="ECO:0000256" key="6">
    <source>
        <dbReference type="ARBA" id="ARBA00022839"/>
    </source>
</evidence>
<keyword evidence="8" id="KW-0238">DNA-binding</keyword>
<evidence type="ECO:0000256" key="15">
    <source>
        <dbReference type="PROSITE-ProRule" id="PRU00560"/>
    </source>
</evidence>
<keyword evidence="2 15" id="KW-0547">Nucleotide-binding</keyword>
<evidence type="ECO:0000313" key="18">
    <source>
        <dbReference type="EMBL" id="MDO6964691.1"/>
    </source>
</evidence>
<dbReference type="NCBIfam" id="TIGR02784">
    <property type="entry name" value="addA_alphas"/>
    <property type="match status" value="1"/>
</dbReference>
<evidence type="ECO:0000256" key="3">
    <source>
        <dbReference type="ARBA" id="ARBA00022763"/>
    </source>
</evidence>
<dbReference type="Pfam" id="PF13361">
    <property type="entry name" value="UvrD_C"/>
    <property type="match status" value="1"/>
</dbReference>
<keyword evidence="9" id="KW-0234">DNA repair</keyword>
<gene>
    <name evidence="18" type="primary">addA</name>
    <name evidence="18" type="ORF">Q4481_12055</name>
</gene>
<keyword evidence="10" id="KW-0413">Isomerase</keyword>
<sequence length="1180" mass="130298">MSEPGSAPPMQKDETARLQNLASDPRRSAWVSANAGSGKTHVLTQRVIRLMLAGARPSSILCLTYTKAAASEMSNRVFDRLSHWTSLDDVALGAEIAAMEGNEATPAKIAEARRLFARALETPGGLKIQTIHAFCESLLHQFPLEANVAGHFEVLDDVRQQSLLAEARRTLLTATQMETHKALAKAFHEVLSIADESGLERLLDDIVGQRSAISGFLGWARKQESLKSALARALGLHPDDLSEEAIAVRASSLPGLEDHRLQAYIALCEEKGGAKVKETATKLAAAQREPDAVSRFLILKDAFLKKTDEQPYADGSLFSAAMAKADPLLCETIGALRYAIFDLWQSFKTARMVKATEAALVLADTLISAYEKLKRERAFLDFDDFIASTVALLAKQDIGTWVHFKLDQGIDHILVDEAQDTSPPQWDIIRSLASEFFAGEGARPVNRTIFAVGDEKQSIYSFQGARPERFALERAGMEARARTAEKPFEPLNLRISFRSTDDVLSAVDGVFESPDHARGLNALGEPIQHVSNRIGHAGAVDIWDIIAEEASDEEDEDWLAPFDRLPETSSASELARRMAACIGEMVGRQVIASRKGPKLVSAGDILVLVRKRDAFAAALAKELKRSTNVPVAGTDRLVLSSHIAIQDLMALGRFVTLPEDDLSLAALIKSPLLDLGEADLYELAAERQEDETVWQALTRLSEGSEPWQRAFVRLNRWKVLARLARPHDFYADLLARDGGRRLFLARFGHEVSDVLDEFLNFALAHEQAGLPGLTSFIATLETESPEIKREQDKGREEVRIMTVHASKGLEAPVVFLVDGGSKPFDKTLLPKLRVVKTKGPISEIPLWIPGKSYQNPISDEDDERLKASAEEEYRRLLYVGMTRASDHLIVCGYRKKRDNEGTWAKMVTTALSQRSDVCEPVEFTAGSHCWAGWKWRKSRVTDQGAVQSETKTALRTPIDIKALMAPLPKDRSLPRPLAPSGSGPFVDETSGDMIVGSPLFDFKPRSTGSFVAGRITHRLFQTLPDLPETKRAAAAETYLKRALPLWPGREREALATRILSILADPLLSALFSGPARSEVSIMGTVHLAGQEFAVSGRVDRLGQNEKDVFILDYKTGRQPPRDRSTIPLMHKSQLALYREVLRPIYPGKEIRCLLLYTAGPDLYSLNDDELEKALLDISRD</sequence>
<evidence type="ECO:0000256" key="5">
    <source>
        <dbReference type="ARBA" id="ARBA00022806"/>
    </source>
</evidence>
<feature type="domain" description="UvrD-like helicase ATP-binding" evidence="16">
    <location>
        <begin position="12"/>
        <end position="500"/>
    </location>
</feature>
<evidence type="ECO:0000256" key="4">
    <source>
        <dbReference type="ARBA" id="ARBA00022801"/>
    </source>
</evidence>
<dbReference type="InterPro" id="IPR027417">
    <property type="entry name" value="P-loop_NTPase"/>
</dbReference>
<dbReference type="InterPro" id="IPR011604">
    <property type="entry name" value="PDDEXK-like_dom_sf"/>
</dbReference>
<evidence type="ECO:0000256" key="7">
    <source>
        <dbReference type="ARBA" id="ARBA00022840"/>
    </source>
</evidence>
<evidence type="ECO:0000259" key="17">
    <source>
        <dbReference type="PROSITE" id="PS51217"/>
    </source>
</evidence>
<keyword evidence="5 15" id="KW-0347">Helicase</keyword>
<comment type="catalytic activity">
    <reaction evidence="11">
        <text>Couples ATP hydrolysis with the unwinding of duplex DNA by translocating in the 3'-5' direction.</text>
        <dbReference type="EC" id="5.6.2.4"/>
    </reaction>
</comment>
<comment type="catalytic activity">
    <reaction evidence="14">
        <text>ATP + H2O = ADP + phosphate + H(+)</text>
        <dbReference type="Rhea" id="RHEA:13065"/>
        <dbReference type="ChEBI" id="CHEBI:15377"/>
        <dbReference type="ChEBI" id="CHEBI:15378"/>
        <dbReference type="ChEBI" id="CHEBI:30616"/>
        <dbReference type="ChEBI" id="CHEBI:43474"/>
        <dbReference type="ChEBI" id="CHEBI:456216"/>
        <dbReference type="EC" id="5.6.2.4"/>
    </reaction>
</comment>
<evidence type="ECO:0000256" key="2">
    <source>
        <dbReference type="ARBA" id="ARBA00022741"/>
    </source>
</evidence>
<dbReference type="PANTHER" id="PTHR11070">
    <property type="entry name" value="UVRD / RECB / PCRA DNA HELICASE FAMILY MEMBER"/>
    <property type="match status" value="1"/>
</dbReference>
<keyword evidence="6" id="KW-0269">Exonuclease</keyword>
<evidence type="ECO:0000256" key="8">
    <source>
        <dbReference type="ARBA" id="ARBA00023125"/>
    </source>
</evidence>
<keyword evidence="7 15" id="KW-0067">ATP-binding</keyword>
<dbReference type="EMBL" id="JAUOZU010000008">
    <property type="protein sequence ID" value="MDO6964691.1"/>
    <property type="molecule type" value="Genomic_DNA"/>
</dbReference>
<dbReference type="Proteomes" id="UP001174932">
    <property type="component" value="Unassembled WGS sequence"/>
</dbReference>
<protein>
    <recommendedName>
        <fullName evidence="12">DNA 3'-5' helicase</fullName>
        <ecNumber evidence="12">5.6.2.4</ecNumber>
    </recommendedName>
    <alternativeName>
        <fullName evidence="13">DNA 3'-5' helicase II</fullName>
    </alternativeName>
</protein>
<organism evidence="18 19">
    <name type="scientific">Rhizobium alvei</name>
    <dbReference type="NCBI Taxonomy" id="1132659"/>
    <lineage>
        <taxon>Bacteria</taxon>
        <taxon>Pseudomonadati</taxon>
        <taxon>Pseudomonadota</taxon>
        <taxon>Alphaproteobacteria</taxon>
        <taxon>Hyphomicrobiales</taxon>
        <taxon>Rhizobiaceae</taxon>
        <taxon>Rhizobium/Agrobacterium group</taxon>
        <taxon>Rhizobium</taxon>
    </lineage>
</organism>
<keyword evidence="4 15" id="KW-0378">Hydrolase</keyword>
<dbReference type="Pfam" id="PF00580">
    <property type="entry name" value="UvrD-helicase"/>
    <property type="match status" value="1"/>
</dbReference>
<dbReference type="Gene3D" id="3.90.320.10">
    <property type="match status" value="1"/>
</dbReference>
<feature type="domain" description="UvrD-like helicase C-terminal" evidence="17">
    <location>
        <begin position="525"/>
        <end position="808"/>
    </location>
</feature>
<evidence type="ECO:0000256" key="9">
    <source>
        <dbReference type="ARBA" id="ARBA00023204"/>
    </source>
</evidence>
<keyword evidence="1" id="KW-0540">Nuclease</keyword>
<dbReference type="PROSITE" id="PS51198">
    <property type="entry name" value="UVRD_HELICASE_ATP_BIND"/>
    <property type="match status" value="1"/>
</dbReference>
<evidence type="ECO:0000313" key="19">
    <source>
        <dbReference type="Proteomes" id="UP001174932"/>
    </source>
</evidence>
<keyword evidence="19" id="KW-1185">Reference proteome</keyword>
<dbReference type="EC" id="5.6.2.4" evidence="12"/>
<evidence type="ECO:0000256" key="11">
    <source>
        <dbReference type="ARBA" id="ARBA00034617"/>
    </source>
</evidence>
<evidence type="ECO:0000259" key="16">
    <source>
        <dbReference type="PROSITE" id="PS51198"/>
    </source>
</evidence>
<dbReference type="InterPro" id="IPR014151">
    <property type="entry name" value="DNA_helicase_AddA"/>
</dbReference>
<feature type="binding site" evidence="15">
    <location>
        <begin position="33"/>
        <end position="40"/>
    </location>
    <ligand>
        <name>ATP</name>
        <dbReference type="ChEBI" id="CHEBI:30616"/>
    </ligand>
</feature>
<dbReference type="Pfam" id="PF12705">
    <property type="entry name" value="PDDEXK_1"/>
    <property type="match status" value="1"/>
</dbReference>
<dbReference type="Gene3D" id="3.40.50.300">
    <property type="entry name" value="P-loop containing nucleotide triphosphate hydrolases"/>
    <property type="match status" value="4"/>
</dbReference>
<dbReference type="InterPro" id="IPR014016">
    <property type="entry name" value="UvrD-like_ATP-bd"/>
</dbReference>
<evidence type="ECO:0000256" key="14">
    <source>
        <dbReference type="ARBA" id="ARBA00048988"/>
    </source>
</evidence>
<dbReference type="RefSeq" id="WP_304376627.1">
    <property type="nucleotide sequence ID" value="NZ_JAUOZU010000008.1"/>
</dbReference>
<evidence type="ECO:0000256" key="12">
    <source>
        <dbReference type="ARBA" id="ARBA00034808"/>
    </source>
</evidence>
<proteinExistence type="predicted"/>
<dbReference type="InterPro" id="IPR000212">
    <property type="entry name" value="DNA_helicase_UvrD/REP"/>
</dbReference>
<dbReference type="SUPFAM" id="SSF52540">
    <property type="entry name" value="P-loop containing nucleoside triphosphate hydrolases"/>
    <property type="match status" value="1"/>
</dbReference>
<reference evidence="18" key="1">
    <citation type="journal article" date="2015" name="Int. J. Syst. Evol. Microbiol.">
        <title>Rhizobium alvei sp. nov., isolated from a freshwater river.</title>
        <authorList>
            <person name="Sheu S.Y."/>
            <person name="Huang H.W."/>
            <person name="Young C.C."/>
            <person name="Chen W.M."/>
        </authorList>
    </citation>
    <scope>NUCLEOTIDE SEQUENCE</scope>
    <source>
        <strain evidence="18">TNR-22</strain>
    </source>
</reference>
<dbReference type="PROSITE" id="PS51217">
    <property type="entry name" value="UVRD_HELICASE_CTER"/>
    <property type="match status" value="1"/>
</dbReference>
<dbReference type="GO" id="GO:0004386">
    <property type="term" value="F:helicase activity"/>
    <property type="evidence" value="ECO:0007669"/>
    <property type="project" value="UniProtKB-KW"/>
</dbReference>
<name>A0ABT8YM62_9HYPH</name>
<dbReference type="Gene3D" id="1.10.486.10">
    <property type="entry name" value="PCRA, domain 4"/>
    <property type="match status" value="1"/>
</dbReference>
<dbReference type="InterPro" id="IPR014017">
    <property type="entry name" value="DNA_helicase_UvrD-like_C"/>
</dbReference>
<keyword evidence="3" id="KW-0227">DNA damage</keyword>
<evidence type="ECO:0000256" key="1">
    <source>
        <dbReference type="ARBA" id="ARBA00022722"/>
    </source>
</evidence>
<dbReference type="InterPro" id="IPR038726">
    <property type="entry name" value="PDDEXK_AddAB-type"/>
</dbReference>
<accession>A0ABT8YM62</accession>
<comment type="caution">
    <text evidence="18">The sequence shown here is derived from an EMBL/GenBank/DDBJ whole genome shotgun (WGS) entry which is preliminary data.</text>
</comment>
<evidence type="ECO:0000256" key="10">
    <source>
        <dbReference type="ARBA" id="ARBA00023235"/>
    </source>
</evidence>